<gene>
    <name evidence="3" type="ORF">TVY486_1008660</name>
</gene>
<feature type="transmembrane region" description="Helical" evidence="2">
    <location>
        <begin position="284"/>
        <end position="305"/>
    </location>
</feature>
<evidence type="ECO:0000313" key="3">
    <source>
        <dbReference type="EMBL" id="CCC51820.1"/>
    </source>
</evidence>
<feature type="transmembrane region" description="Helical" evidence="2">
    <location>
        <begin position="325"/>
        <end position="344"/>
    </location>
</feature>
<reference evidence="3" key="1">
    <citation type="journal article" date="2012" name="Proc. Natl. Acad. Sci. U.S.A.">
        <title>Antigenic diversity is generated by distinct evolutionary mechanisms in African trypanosome species.</title>
        <authorList>
            <person name="Jackson A.P."/>
            <person name="Berry A."/>
            <person name="Aslett M."/>
            <person name="Allison H.C."/>
            <person name="Burton P."/>
            <person name="Vavrova-Anderson J."/>
            <person name="Brown R."/>
            <person name="Browne H."/>
            <person name="Corton N."/>
            <person name="Hauser H."/>
            <person name="Gamble J."/>
            <person name="Gilderthorp R."/>
            <person name="Marcello L."/>
            <person name="McQuillan J."/>
            <person name="Otto T.D."/>
            <person name="Quail M.A."/>
            <person name="Sanders M.J."/>
            <person name="van Tonder A."/>
            <person name="Ginger M.L."/>
            <person name="Field M.C."/>
            <person name="Barry J.D."/>
            <person name="Hertz-Fowler C."/>
            <person name="Berriman M."/>
        </authorList>
    </citation>
    <scope>NUCLEOTIDE SEQUENCE</scope>
    <source>
        <strain evidence="3">Y486</strain>
    </source>
</reference>
<evidence type="ECO:0000256" key="1">
    <source>
        <dbReference type="SAM" id="MobiDB-lite"/>
    </source>
</evidence>
<protein>
    <submittedName>
        <fullName evidence="3">Uncharacterized protein</fullName>
    </submittedName>
</protein>
<feature type="non-terminal residue" evidence="3">
    <location>
        <position position="1"/>
    </location>
</feature>
<keyword evidence="2" id="KW-0472">Membrane</keyword>
<organism evidence="3">
    <name type="scientific">Trypanosoma vivax (strain Y486)</name>
    <dbReference type="NCBI Taxonomy" id="1055687"/>
    <lineage>
        <taxon>Eukaryota</taxon>
        <taxon>Discoba</taxon>
        <taxon>Euglenozoa</taxon>
        <taxon>Kinetoplastea</taxon>
        <taxon>Metakinetoplastina</taxon>
        <taxon>Trypanosomatida</taxon>
        <taxon>Trypanosomatidae</taxon>
        <taxon>Trypanosoma</taxon>
        <taxon>Duttonella</taxon>
    </lineage>
</organism>
<feature type="transmembrane region" description="Helical" evidence="2">
    <location>
        <begin position="251"/>
        <end position="272"/>
    </location>
</feature>
<dbReference type="AlphaFoldDB" id="G0U7G2"/>
<keyword evidence="2" id="KW-1133">Transmembrane helix</keyword>
<evidence type="ECO:0000256" key="2">
    <source>
        <dbReference type="SAM" id="Phobius"/>
    </source>
</evidence>
<feature type="compositionally biased region" description="Low complexity" evidence="1">
    <location>
        <begin position="586"/>
        <end position="608"/>
    </location>
</feature>
<sequence>TAKQVQWLFRKVTLRHHFYQAYVVLQDEERKSLYDTLGEDVVGFIHSGGWGPLIQWLGARRTIIAYCSTMALSFFFALIFFLLAGLKADKQIGSAWAAVASPLIIVLVMMCLVTGAALLASLLLKAPKEEGMRWVDRIPPIGNSLASFFYLLFCALVVAHIDSSPGKRLYDYSPYFALPIAADAVYYLSSLAWRWPRCRRLDLEVGLSRPSFLLCYGPFVMALLHVIMSLVKWAVLALRVDRKVNISWYETFVPFAVSFILFIGETCIISLSRRAVGVRTIFGVAFDVLGSVFFHGMLLVSLYFASVSMTRGRQRVRMTHALIPVYLVLVYLIGAMIYTLVYLLRADVDNKREERLNNLKWTPTEPEIGDGNVPKLLRDINNADPIVWDDIDDDTSVAMCSDTPGEDLQGTHDYDEFESDEELEEGEEGEEDQGDYDVYAGPEQNVPPAQLSHVSQSNLWEAPSQNASQYRIPSPQSQMRGSQSHIPSSQLQMHGSHSYMPTATSRDISRSQMPGSQSQLWEGPSNAVAYTENSSEMNPANQSLERRMYLDPCDPTAFGGAAGQNAQFSASDYSDEEGANDEGIIQLEQTSSESSSTLPSSDVVSPKQ</sequence>
<feature type="transmembrane region" description="Helical" evidence="2">
    <location>
        <begin position="173"/>
        <end position="193"/>
    </location>
</feature>
<feature type="transmembrane region" description="Helical" evidence="2">
    <location>
        <begin position="63"/>
        <end position="84"/>
    </location>
</feature>
<keyword evidence="2" id="KW-0812">Transmembrane</keyword>
<name>G0U7G2_TRYVY</name>
<proteinExistence type="predicted"/>
<feature type="transmembrane region" description="Helical" evidence="2">
    <location>
        <begin position="96"/>
        <end position="124"/>
    </location>
</feature>
<accession>G0U7G2</accession>
<feature type="compositionally biased region" description="Polar residues" evidence="1">
    <location>
        <begin position="531"/>
        <end position="543"/>
    </location>
</feature>
<feature type="compositionally biased region" description="Polar residues" evidence="1">
    <location>
        <begin position="452"/>
        <end position="520"/>
    </location>
</feature>
<feature type="compositionally biased region" description="Acidic residues" evidence="1">
    <location>
        <begin position="415"/>
        <end position="435"/>
    </location>
</feature>
<dbReference type="VEuPathDB" id="TriTrypDB:TvY486_1008660"/>
<feature type="transmembrane region" description="Helical" evidence="2">
    <location>
        <begin position="145"/>
        <end position="161"/>
    </location>
</feature>
<feature type="compositionally biased region" description="Low complexity" evidence="1">
    <location>
        <begin position="557"/>
        <end position="571"/>
    </location>
</feature>
<feature type="transmembrane region" description="Helical" evidence="2">
    <location>
        <begin position="213"/>
        <end position="231"/>
    </location>
</feature>
<dbReference type="EMBL" id="HE573026">
    <property type="protein sequence ID" value="CCC51820.1"/>
    <property type="molecule type" value="Genomic_DNA"/>
</dbReference>
<feature type="region of interest" description="Disordered" evidence="1">
    <location>
        <begin position="395"/>
        <end position="608"/>
    </location>
</feature>